<evidence type="ECO:0000313" key="3">
    <source>
        <dbReference type="EMBL" id="ADL18436.1"/>
    </source>
</evidence>
<keyword evidence="1" id="KW-0472">Membrane</keyword>
<dbReference type="InParanoid" id="D9PZE8"/>
<reference evidence="3 4" key="1">
    <citation type="journal article" date="2010" name="Appl. Environ. Microbiol.">
        <title>The genome sequence of the crenarchaeon Acidilobus saccharovorans supports a new order, Acidilobales, and suggests an important ecological role in terrestrial acidic hot springs.</title>
        <authorList>
            <person name="Mardanov A.V."/>
            <person name="Svetlitchnyi V.A."/>
            <person name="Beletsky A.V."/>
            <person name="Prokofeva M.I."/>
            <person name="Bonch-Osmolovskaya E.A."/>
            <person name="Ravin N.V."/>
            <person name="Skryabin K.G."/>
        </authorList>
    </citation>
    <scope>NUCLEOTIDE SEQUENCE [LARGE SCALE GENOMIC DNA]</scope>
    <source>
        <strain evidence="4">DSM 16705 / JCM 18335 / VKM B-2471 / 345-15</strain>
    </source>
</reference>
<dbReference type="AlphaFoldDB" id="D9PZE8"/>
<gene>
    <name evidence="3" type="ordered locus">ASAC_0028</name>
</gene>
<keyword evidence="4" id="KW-1185">Reference proteome</keyword>
<dbReference type="GO" id="GO:0008930">
    <property type="term" value="F:methylthioadenosine nucleosidase activity"/>
    <property type="evidence" value="ECO:0007669"/>
    <property type="project" value="TreeGrafter"/>
</dbReference>
<dbReference type="eggNOG" id="arCOG13702">
    <property type="taxonomic scope" value="Archaea"/>
</dbReference>
<dbReference type="GO" id="GO:0019284">
    <property type="term" value="P:L-methionine salvage from S-adenosylmethionine"/>
    <property type="evidence" value="ECO:0007669"/>
    <property type="project" value="TreeGrafter"/>
</dbReference>
<dbReference type="KEGG" id="asc:ASAC_0028"/>
<organism evidence="3 4">
    <name type="scientific">Acidilobus saccharovorans (strain DSM 16705 / JCM 18335 / VKM B-2471 / 345-15)</name>
    <dbReference type="NCBI Taxonomy" id="666510"/>
    <lineage>
        <taxon>Archaea</taxon>
        <taxon>Thermoproteota</taxon>
        <taxon>Thermoprotei</taxon>
        <taxon>Acidilobales</taxon>
        <taxon>Acidilobaceae</taxon>
        <taxon>Acidilobus</taxon>
    </lineage>
</organism>
<dbReference type="GO" id="GO:0009116">
    <property type="term" value="P:nucleoside metabolic process"/>
    <property type="evidence" value="ECO:0007669"/>
    <property type="project" value="InterPro"/>
</dbReference>
<dbReference type="Gene3D" id="3.40.50.1580">
    <property type="entry name" value="Nucleoside phosphorylase domain"/>
    <property type="match status" value="1"/>
</dbReference>
<proteinExistence type="predicted"/>
<accession>D9PZE8</accession>
<feature type="transmembrane region" description="Helical" evidence="1">
    <location>
        <begin position="12"/>
        <end position="34"/>
    </location>
</feature>
<dbReference type="Pfam" id="PF01048">
    <property type="entry name" value="PNP_UDP_1"/>
    <property type="match status" value="1"/>
</dbReference>
<evidence type="ECO:0000259" key="2">
    <source>
        <dbReference type="Pfam" id="PF01048"/>
    </source>
</evidence>
<dbReference type="GO" id="GO:0005829">
    <property type="term" value="C:cytosol"/>
    <property type="evidence" value="ECO:0007669"/>
    <property type="project" value="TreeGrafter"/>
</dbReference>
<evidence type="ECO:0000256" key="1">
    <source>
        <dbReference type="SAM" id="Phobius"/>
    </source>
</evidence>
<dbReference type="InterPro" id="IPR035994">
    <property type="entry name" value="Nucleoside_phosphorylase_sf"/>
</dbReference>
<keyword evidence="1" id="KW-1133">Transmembrane helix</keyword>
<feature type="domain" description="Nucleoside phosphorylase" evidence="2">
    <location>
        <begin position="69"/>
        <end position="330"/>
    </location>
</feature>
<keyword evidence="1" id="KW-0812">Transmembrane</keyword>
<dbReference type="GO" id="GO:0008782">
    <property type="term" value="F:adenosylhomocysteine nucleosidase activity"/>
    <property type="evidence" value="ECO:0007669"/>
    <property type="project" value="TreeGrafter"/>
</dbReference>
<dbReference type="SUPFAM" id="SSF53167">
    <property type="entry name" value="Purine and uridine phosphorylases"/>
    <property type="match status" value="1"/>
</dbReference>
<dbReference type="CDD" id="cd09008">
    <property type="entry name" value="MTAN"/>
    <property type="match status" value="1"/>
</dbReference>
<evidence type="ECO:0000313" key="4">
    <source>
        <dbReference type="Proteomes" id="UP000000346"/>
    </source>
</evidence>
<dbReference type="HOGENOM" id="CLU_671936_0_0_2"/>
<dbReference type="STRING" id="666510.ASAC_0028"/>
<dbReference type="InterPro" id="IPR000845">
    <property type="entry name" value="Nucleoside_phosphorylase_d"/>
</dbReference>
<sequence length="441" mass="46359">MLLLGVGLRSLGLVGVAVVFFLVGLFLGGFVLAAHGGAGVGLSPGVRASFVNGTPVTPSALERVLRTPRVGIVTPMAMEMAPLLAAMKLAAIVNYSGYTFYVGSIGGTPVVLVRSGEKEYAAVEATTLMDALFNVRAAILSGTAGSRNPYVVPGDVVIGAFVVDKSSIHYHRASLVNSTMAYSETPYSGVEVVNVTPLRGDLVSGFGEAMPSYSNASSYGYGYGVDLSYVYVEYLAASAQLVEIAERAASALSPIPLANVTGLNVSGELVPRVIVGVIGSANQWTEPLSWMAQQNALYETDAGENEGMGFAYVNSRLGIPWVIVRGISDSPWFPSVYIGPTAAEEAANVTIYIVEHLDLNSVSDAPAAFSALSNVSNAAIHGYIVAARAYYLGLRVIGVSYVSQQGQMVNETGPAFEYEYYSEYSYSAAMKDLLVANKVIG</sequence>
<dbReference type="PANTHER" id="PTHR46832:SF1">
    <property type="entry name" value="5'-METHYLTHIOADENOSINE_S-ADENOSYLHOMOCYSTEINE NUCLEOSIDASE"/>
    <property type="match status" value="1"/>
</dbReference>
<name>D9PZE8_ACIS3</name>
<dbReference type="EMBL" id="CP001742">
    <property type="protein sequence ID" value="ADL18436.1"/>
    <property type="molecule type" value="Genomic_DNA"/>
</dbReference>
<dbReference type="Proteomes" id="UP000000346">
    <property type="component" value="Chromosome"/>
</dbReference>
<dbReference type="PANTHER" id="PTHR46832">
    <property type="entry name" value="5'-METHYLTHIOADENOSINE/S-ADENOSYLHOMOCYSTEINE NUCLEOSIDASE"/>
    <property type="match status" value="1"/>
</dbReference>
<protein>
    <recommendedName>
        <fullName evidence="2">Nucleoside phosphorylase domain-containing protein</fullName>
    </recommendedName>
</protein>